<dbReference type="InterPro" id="IPR036832">
    <property type="entry name" value="PPK_N_dom_sf"/>
</dbReference>
<dbReference type="InterPro" id="IPR041108">
    <property type="entry name" value="PP_kinase_C_1"/>
</dbReference>
<dbReference type="SUPFAM" id="SSF56024">
    <property type="entry name" value="Phospholipase D/nuclease"/>
    <property type="match status" value="2"/>
</dbReference>
<proteinExistence type="inferred from homology"/>
<feature type="compositionally biased region" description="Low complexity" evidence="12">
    <location>
        <begin position="219"/>
        <end position="230"/>
    </location>
</feature>
<dbReference type="GO" id="GO:0008976">
    <property type="term" value="F:polyphosphate kinase activity"/>
    <property type="evidence" value="ECO:0007669"/>
    <property type="project" value="UniProtKB-UniRule"/>
</dbReference>
<feature type="binding site" evidence="10">
    <location>
        <position position="863"/>
    </location>
    <ligand>
        <name>ATP</name>
        <dbReference type="ChEBI" id="CHEBI:30616"/>
    </ligand>
</feature>
<dbReference type="InterPro" id="IPR025200">
    <property type="entry name" value="PPK_C_dom2"/>
</dbReference>
<keyword evidence="1 10" id="KW-0597">Phosphoprotein</keyword>
<evidence type="ECO:0000259" key="13">
    <source>
        <dbReference type="PROSITE" id="PS51186"/>
    </source>
</evidence>
<feature type="active site" description="Phosphohistidine intermediate" evidence="10">
    <location>
        <position position="830"/>
    </location>
</feature>
<dbReference type="NCBIfam" id="TIGR03448">
    <property type="entry name" value="mycothiol_MshD"/>
    <property type="match status" value="1"/>
</dbReference>
<keyword evidence="16" id="KW-1185">Reference proteome</keyword>
<gene>
    <name evidence="10" type="primary">ppk</name>
    <name evidence="14" type="ORF">R6G74_04365</name>
    <name evidence="15" type="ORF">R6P33_03515</name>
</gene>
<comment type="PTM">
    <text evidence="10 11">An intermediate of this reaction is the autophosphorylated ppk in which a phosphate is covalently linked to a histidine residue through a N-P bond.</text>
</comment>
<evidence type="ECO:0000256" key="6">
    <source>
        <dbReference type="ARBA" id="ARBA00022777"/>
    </source>
</evidence>
<dbReference type="NCBIfam" id="TIGR03705">
    <property type="entry name" value="poly_P_kin"/>
    <property type="match status" value="1"/>
</dbReference>
<dbReference type="SUPFAM" id="SSF140356">
    <property type="entry name" value="PPK N-terminal domain-like"/>
    <property type="match status" value="1"/>
</dbReference>
<dbReference type="Pfam" id="PF13089">
    <property type="entry name" value="PP_kinase_N"/>
    <property type="match status" value="1"/>
</dbReference>
<dbReference type="Pfam" id="PF13090">
    <property type="entry name" value="PP_kinase_C"/>
    <property type="match status" value="1"/>
</dbReference>
<dbReference type="FunFam" id="3.30.870.10:FF:000001">
    <property type="entry name" value="Polyphosphate kinase"/>
    <property type="match status" value="1"/>
</dbReference>
<dbReference type="CDD" id="cd09168">
    <property type="entry name" value="PLDc_PaPPK1_C2_like"/>
    <property type="match status" value="1"/>
</dbReference>
<keyword evidence="4" id="KW-0677">Repeat</keyword>
<dbReference type="GO" id="GO:0009358">
    <property type="term" value="C:polyphosphate kinase complex"/>
    <property type="evidence" value="ECO:0007669"/>
    <property type="project" value="InterPro"/>
</dbReference>
<dbReference type="Gene3D" id="3.30.1840.10">
    <property type="entry name" value="Polyphosphate kinase middle domain"/>
    <property type="match status" value="1"/>
</dbReference>
<evidence type="ECO:0000313" key="14">
    <source>
        <dbReference type="EMBL" id="MDY5140547.1"/>
    </source>
</evidence>
<dbReference type="NCBIfam" id="NF003917">
    <property type="entry name" value="PRK05443.1-1"/>
    <property type="match status" value="1"/>
</dbReference>
<keyword evidence="6 10" id="KW-0418">Kinase</keyword>
<dbReference type="NCBIfam" id="NF003921">
    <property type="entry name" value="PRK05443.2-2"/>
    <property type="match status" value="1"/>
</dbReference>
<evidence type="ECO:0000256" key="11">
    <source>
        <dbReference type="RuleBase" id="RU003800"/>
    </source>
</evidence>
<dbReference type="GO" id="GO:0005524">
    <property type="term" value="F:ATP binding"/>
    <property type="evidence" value="ECO:0007669"/>
    <property type="project" value="UniProtKB-KW"/>
</dbReference>
<feature type="domain" description="N-acetyltransferase" evidence="13">
    <location>
        <begin position="143"/>
        <end position="332"/>
    </location>
</feature>
<comment type="cofactor">
    <cofactor evidence="10">
        <name>Mg(2+)</name>
        <dbReference type="ChEBI" id="CHEBI:18420"/>
    </cofactor>
</comment>
<name>A0AAW9HM66_9ACTO</name>
<keyword evidence="3 10" id="KW-0479">Metal-binding</keyword>
<dbReference type="Pfam" id="PF00583">
    <property type="entry name" value="Acetyltransf_1"/>
    <property type="match status" value="2"/>
</dbReference>
<evidence type="ECO:0000256" key="5">
    <source>
        <dbReference type="ARBA" id="ARBA00022741"/>
    </source>
</evidence>
<dbReference type="Proteomes" id="UP001288320">
    <property type="component" value="Unassembled WGS sequence"/>
</dbReference>
<dbReference type="InterPro" id="IPR017813">
    <property type="entry name" value="Mycothiol_AcTrfase"/>
</dbReference>
<dbReference type="InterPro" id="IPR024953">
    <property type="entry name" value="PP_kinase_middle"/>
</dbReference>
<evidence type="ECO:0000313" key="16">
    <source>
        <dbReference type="Proteomes" id="UP001284901"/>
    </source>
</evidence>
<feature type="region of interest" description="Disordered" evidence="12">
    <location>
        <begin position="219"/>
        <end position="241"/>
    </location>
</feature>
<dbReference type="CDD" id="cd04301">
    <property type="entry name" value="NAT_SF"/>
    <property type="match status" value="2"/>
</dbReference>
<dbReference type="SUPFAM" id="SSF55729">
    <property type="entry name" value="Acyl-CoA N-acyltransferases (Nat)"/>
    <property type="match status" value="1"/>
</dbReference>
<comment type="similarity">
    <text evidence="10 11">Belongs to the polyphosphate kinase 1 (PPK1) family.</text>
</comment>
<protein>
    <recommendedName>
        <fullName evidence="10 11">Polyphosphate kinase</fullName>
        <ecNumber evidence="10 11">2.7.4.1</ecNumber>
    </recommendedName>
    <alternativeName>
        <fullName evidence="10">ATP-polyphosphate phosphotransferase</fullName>
    </alternativeName>
    <alternativeName>
        <fullName evidence="10">Polyphosphoric acid kinase</fullName>
    </alternativeName>
</protein>
<dbReference type="GO" id="GO:0006799">
    <property type="term" value="P:polyphosphate biosynthetic process"/>
    <property type="evidence" value="ECO:0007669"/>
    <property type="project" value="UniProtKB-UniRule"/>
</dbReference>
<evidence type="ECO:0000256" key="8">
    <source>
        <dbReference type="ARBA" id="ARBA00022842"/>
    </source>
</evidence>
<keyword evidence="5 10" id="KW-0547">Nucleotide-binding</keyword>
<dbReference type="GeneID" id="92813076"/>
<dbReference type="Proteomes" id="UP001284901">
    <property type="component" value="Unassembled WGS sequence"/>
</dbReference>
<dbReference type="RefSeq" id="WP_101595465.1">
    <property type="nucleotide sequence ID" value="NZ_CAUPFC010000025.1"/>
</dbReference>
<evidence type="ECO:0000256" key="1">
    <source>
        <dbReference type="ARBA" id="ARBA00022553"/>
    </source>
</evidence>
<dbReference type="InterPro" id="IPR003414">
    <property type="entry name" value="PP_kinase"/>
</dbReference>
<evidence type="ECO:0000256" key="3">
    <source>
        <dbReference type="ARBA" id="ARBA00022723"/>
    </source>
</evidence>
<feature type="binding site" evidence="10">
    <location>
        <position position="427"/>
    </location>
    <ligand>
        <name>ATP</name>
        <dbReference type="ChEBI" id="CHEBI:30616"/>
    </ligand>
</feature>
<evidence type="ECO:0000256" key="7">
    <source>
        <dbReference type="ARBA" id="ARBA00022840"/>
    </source>
</evidence>
<keyword evidence="8 10" id="KW-0460">Magnesium</keyword>
<reference evidence="14 16" key="1">
    <citation type="submission" date="2023-10" db="EMBL/GenBank/DDBJ databases">
        <title>Whole Genome based description of the genera Actinobaculum and Actinotignum reveals a complex phylogenetic relationship within the species included in the genus Actinotignum.</title>
        <authorList>
            <person name="Jensen C.S."/>
            <person name="Dargis R."/>
            <person name="Kemp M."/>
            <person name="Christensen J.J."/>
        </authorList>
    </citation>
    <scope>NUCLEOTIDE SEQUENCE</scope>
    <source>
        <strain evidence="15 16">SLA_B089</strain>
        <strain evidence="14">SLA_B245</strain>
    </source>
</reference>
<dbReference type="PANTHER" id="PTHR30218">
    <property type="entry name" value="POLYPHOSPHATE KINASE"/>
    <property type="match status" value="1"/>
</dbReference>
<evidence type="ECO:0000256" key="9">
    <source>
        <dbReference type="ARBA" id="ARBA00023315"/>
    </source>
</evidence>
<sequence>MSIVAGTPQPDQAALFNQLAQECFAADGVAPFSEQTLLDIAAGAESSRVWTLGDPVVGVAHSGRTGDLELAVRPEARGKGAGTELLRTVLDAGETAVWAHGDLPAAQELAASSQLYPGRTLLVLERPVTEENPAPALWTLPGIVLAPVDPAADLEDIARLNAEAFADLPDQGQLTAEDLRERMEAPWFTPELLVTARCQGELVGFVWLKPNVLGGATAGPGAASEPGAAEVNAASDPGAASEPSEANVLELYVLAVAPEHRGKGIGKLLTAWALVTTGSRGFSRCILYVDAANSAAVHVYGKAGFTQAERHVRYELQPEPAVSATRARLAAREGASAVEPTPHETFLQAVRLGSPVSTKSLTDMAKESRKLAKRSAKAPEESQLPEGRFADRELSWLAFNERVLEQAEDETLPLLERAWFLSIFSSNLDEFFMVRVAGLKRRIDTGIGVVAASGLTPRQVMKGIAERTHELTARQAKVYSEDIKPKLEGQGVFIRRWNELDAQVQQRFSKLFKDEIFPVLTPLAVDPSHPFPYISGLSLNLAVVLKDRRGSSAFARVKVPDLLPRFLMIGEDGTAYSPENVPVEAGSDIEFLPLEELIGHHLGELFPGMDVQSYATFRVTRNEDLEVEEDDAENLLTALERELLRRRFGPVVRLEVDEDMDDATLSFLQKEMSVSPSDTYRLPAPLDLQSLEQLHDLDRPGLKYPKYVPVTPTGLTDAESAKPADFFAKLRDHDVLLHHPYESFSTSVQQFIAQAAADPQVLAIKQTLYRTSGDSPIVNSLIRAARAGKQVLAIVEIKARFDEQRNIEWARKLERAGVHVVYGMIGLKTHCKLALVVRQESDGLRRYCHVGTGNYNPKTARGYEDLGLLTSNRDVGQDLTRLFNQLSGYSRQERFHRLLVAPTGIRSGLIDRIEREIENKNAGKPAWVKFKVNSIVDEATIDALYRASQAGVKVSIQVRGICALRAGIPGLSDNIKARSILGRYLEHSRIYAFCNDGDADVFIGSADLMHRNLDRRIEALIKITDPDMVDRLVELVDVATADTTSSWHLGPDGWVRHNLSPKGRPLVDIQELLMKQARSRVAGGD</sequence>
<dbReference type="GO" id="GO:0046872">
    <property type="term" value="F:metal ion binding"/>
    <property type="evidence" value="ECO:0007669"/>
    <property type="project" value="UniProtKB-KW"/>
</dbReference>
<dbReference type="Gene3D" id="3.30.870.10">
    <property type="entry name" value="Endonuclease Chain A"/>
    <property type="match status" value="2"/>
</dbReference>
<dbReference type="InterPro" id="IPR025198">
    <property type="entry name" value="PPK_N_dom"/>
</dbReference>
<dbReference type="AlphaFoldDB" id="A0AAW9HM66"/>
<evidence type="ECO:0000256" key="2">
    <source>
        <dbReference type="ARBA" id="ARBA00022679"/>
    </source>
</evidence>
<comment type="catalytic activity">
    <reaction evidence="10 11">
        <text>[phosphate](n) + ATP = [phosphate](n+1) + ADP</text>
        <dbReference type="Rhea" id="RHEA:19573"/>
        <dbReference type="Rhea" id="RHEA-COMP:9859"/>
        <dbReference type="Rhea" id="RHEA-COMP:14280"/>
        <dbReference type="ChEBI" id="CHEBI:16838"/>
        <dbReference type="ChEBI" id="CHEBI:30616"/>
        <dbReference type="ChEBI" id="CHEBI:456216"/>
        <dbReference type="EC" id="2.7.4.1"/>
    </reaction>
</comment>
<dbReference type="EMBL" id="JAWNFY010000007">
    <property type="protein sequence ID" value="MDY5146097.1"/>
    <property type="molecule type" value="Genomic_DNA"/>
</dbReference>
<dbReference type="EMBL" id="JAWNFV010000007">
    <property type="protein sequence ID" value="MDY5140547.1"/>
    <property type="molecule type" value="Genomic_DNA"/>
</dbReference>
<dbReference type="Pfam" id="PF17941">
    <property type="entry name" value="PP_kinase_C_1"/>
    <property type="match status" value="1"/>
</dbReference>
<dbReference type="CDD" id="cd09165">
    <property type="entry name" value="PLDc_PaPPK1_C1_like"/>
    <property type="match status" value="1"/>
</dbReference>
<accession>A0AAW9HM66</accession>
<evidence type="ECO:0000313" key="15">
    <source>
        <dbReference type="EMBL" id="MDY5146097.1"/>
    </source>
</evidence>
<dbReference type="PROSITE" id="PS51186">
    <property type="entry name" value="GNAT"/>
    <property type="match status" value="2"/>
</dbReference>
<feature type="binding site" evidence="10">
    <location>
        <position position="959"/>
    </location>
    <ligand>
        <name>ATP</name>
        <dbReference type="ChEBI" id="CHEBI:30616"/>
    </ligand>
</feature>
<dbReference type="Gene3D" id="3.40.630.30">
    <property type="match status" value="1"/>
</dbReference>
<evidence type="ECO:0000313" key="17">
    <source>
        <dbReference type="Proteomes" id="UP001288320"/>
    </source>
</evidence>
<organism evidence="14 17">
    <name type="scientific">Actinotignum timonense</name>
    <dbReference type="NCBI Taxonomy" id="1870995"/>
    <lineage>
        <taxon>Bacteria</taxon>
        <taxon>Bacillati</taxon>
        <taxon>Actinomycetota</taxon>
        <taxon>Actinomycetes</taxon>
        <taxon>Actinomycetales</taxon>
        <taxon>Actinomycetaceae</taxon>
        <taxon>Actinotignum</taxon>
    </lineage>
</organism>
<dbReference type="InterPro" id="IPR016181">
    <property type="entry name" value="Acyl_CoA_acyltransferase"/>
</dbReference>
<feature type="binding site" evidence="10">
    <location>
        <position position="770"/>
    </location>
    <ligand>
        <name>Mg(2+)</name>
        <dbReference type="ChEBI" id="CHEBI:18420"/>
    </ligand>
</feature>
<dbReference type="GO" id="GO:0035447">
    <property type="term" value="F:mycothiol synthase activity"/>
    <property type="evidence" value="ECO:0007669"/>
    <property type="project" value="UniProtKB-UniRule"/>
</dbReference>
<keyword evidence="7 10" id="KW-0067">ATP-binding</keyword>
<feature type="binding site" evidence="10">
    <location>
        <position position="987"/>
    </location>
    <ligand>
        <name>ATP</name>
        <dbReference type="ChEBI" id="CHEBI:30616"/>
    </ligand>
</feature>
<dbReference type="SUPFAM" id="SSF143724">
    <property type="entry name" value="PHP14-like"/>
    <property type="match status" value="1"/>
</dbReference>
<keyword evidence="9" id="KW-0012">Acyltransferase</keyword>
<dbReference type="GO" id="GO:0010125">
    <property type="term" value="P:mycothiol biosynthetic process"/>
    <property type="evidence" value="ECO:0007669"/>
    <property type="project" value="UniProtKB-UniRule"/>
</dbReference>
<comment type="caution">
    <text evidence="14">The sequence shown here is derived from an EMBL/GenBank/DDBJ whole genome shotgun (WGS) entry which is preliminary data.</text>
</comment>
<evidence type="ECO:0000256" key="12">
    <source>
        <dbReference type="SAM" id="MobiDB-lite"/>
    </source>
</evidence>
<evidence type="ECO:0000256" key="10">
    <source>
        <dbReference type="HAMAP-Rule" id="MF_00347"/>
    </source>
</evidence>
<evidence type="ECO:0000256" key="4">
    <source>
        <dbReference type="ARBA" id="ARBA00022737"/>
    </source>
</evidence>
<dbReference type="EC" id="2.7.4.1" evidence="10 11"/>
<feature type="domain" description="N-acetyltransferase" evidence="13">
    <location>
        <begin position="1"/>
        <end position="141"/>
    </location>
</feature>
<dbReference type="InterPro" id="IPR000182">
    <property type="entry name" value="GNAT_dom"/>
</dbReference>
<feature type="binding site" evidence="10">
    <location>
        <position position="800"/>
    </location>
    <ligand>
        <name>Mg(2+)</name>
        <dbReference type="ChEBI" id="CHEBI:18420"/>
    </ligand>
</feature>
<dbReference type="NCBIfam" id="NF003922">
    <property type="entry name" value="PRK05443.2-3"/>
    <property type="match status" value="1"/>
</dbReference>
<dbReference type="Pfam" id="PF02503">
    <property type="entry name" value="PP_kinase"/>
    <property type="match status" value="1"/>
</dbReference>
<comment type="function">
    <text evidence="10 11">Catalyzes the reversible transfer of the terminal phosphate of ATP to form a long-chain polyphosphate (polyP).</text>
</comment>
<dbReference type="Gene3D" id="1.20.58.310">
    <property type="entry name" value="Polyphosphate kinase N-terminal domain"/>
    <property type="match status" value="1"/>
</dbReference>
<dbReference type="NCBIfam" id="NF003918">
    <property type="entry name" value="PRK05443.1-2"/>
    <property type="match status" value="1"/>
</dbReference>
<dbReference type="InterPro" id="IPR036830">
    <property type="entry name" value="PP_kinase_middle_dom_sf"/>
</dbReference>
<keyword evidence="2 10" id="KW-0808">Transferase</keyword>
<dbReference type="HAMAP" id="MF_00347">
    <property type="entry name" value="Polyphosphate_kinase"/>
    <property type="match status" value="1"/>
</dbReference>
<dbReference type="PANTHER" id="PTHR30218:SF0">
    <property type="entry name" value="POLYPHOSPHATE KINASE"/>
    <property type="match status" value="1"/>
</dbReference>